<dbReference type="EMBL" id="JAGSOJ010000001">
    <property type="protein sequence ID" value="MCM1989524.1"/>
    <property type="molecule type" value="Genomic_DNA"/>
</dbReference>
<dbReference type="Gene3D" id="1.10.10.2840">
    <property type="entry name" value="PucR C-terminal helix-turn-helix domain"/>
    <property type="match status" value="1"/>
</dbReference>
<proteinExistence type="predicted"/>
<comment type="caution">
    <text evidence="2">The sequence shown here is derived from an EMBL/GenBank/DDBJ whole genome shotgun (WGS) entry which is preliminary data.</text>
</comment>
<organism evidence="2 3">
    <name type="scientific">Oceanirhabdus seepicola</name>
    <dbReference type="NCBI Taxonomy" id="2828781"/>
    <lineage>
        <taxon>Bacteria</taxon>
        <taxon>Bacillati</taxon>
        <taxon>Bacillota</taxon>
        <taxon>Clostridia</taxon>
        <taxon>Eubacteriales</taxon>
        <taxon>Clostridiaceae</taxon>
        <taxon>Oceanirhabdus</taxon>
    </lineage>
</organism>
<dbReference type="PANTHER" id="PTHR33744:SF15">
    <property type="entry name" value="CARBOHYDRATE DIACID REGULATOR"/>
    <property type="match status" value="1"/>
</dbReference>
<dbReference type="RefSeq" id="WP_250858517.1">
    <property type="nucleotide sequence ID" value="NZ_JAGSOJ010000001.1"/>
</dbReference>
<evidence type="ECO:0000313" key="2">
    <source>
        <dbReference type="EMBL" id="MCM1989524.1"/>
    </source>
</evidence>
<keyword evidence="3" id="KW-1185">Reference proteome</keyword>
<dbReference type="Pfam" id="PF13556">
    <property type="entry name" value="HTH_30"/>
    <property type="match status" value="1"/>
</dbReference>
<feature type="domain" description="PucR C-terminal helix-turn-helix" evidence="1">
    <location>
        <begin position="272"/>
        <end position="329"/>
    </location>
</feature>
<dbReference type="AlphaFoldDB" id="A0A9J6NZK8"/>
<protein>
    <submittedName>
        <fullName evidence="2">Helix-turn-helix domain-containing protein</fullName>
    </submittedName>
</protein>
<sequence length="336" mass="39732">MSKILKKQGIEKLKNIIQGDLIMLDGDFNTIWSKNEETIGEYDYKRYKNIIYRGTNFIDNRIIYMHMDEELVIVIEDDNEFNRDVIEMVALFIEEEKEYDSKEDVIKGLINGEIDKKYAEELFKKLDFKLKKKMKVYIVECRKNIEEIHNLLKEFFDNSIILLNDKKIVVIDTSLEDNLEEGIQDVILSETMIKIKISVGTIVNDIFDIKNSYDRAMKAMVLGKRLIKGKNIFYYDQMILPIIINGVKSKKLTTLSNELFQGMDKIFEERELMQTATSFLENNLNISETSKKLFIHRNTLTYRLNKIKKLTRYDLRNFEDAVNFKIALYIHSYVKN</sequence>
<dbReference type="InterPro" id="IPR042070">
    <property type="entry name" value="PucR_C-HTH_sf"/>
</dbReference>
<gene>
    <name evidence="2" type="ORF">KDK92_07205</name>
</gene>
<evidence type="ECO:0000259" key="1">
    <source>
        <dbReference type="Pfam" id="PF13556"/>
    </source>
</evidence>
<name>A0A9J6NZK8_9CLOT</name>
<evidence type="ECO:0000313" key="3">
    <source>
        <dbReference type="Proteomes" id="UP001056429"/>
    </source>
</evidence>
<dbReference type="InterPro" id="IPR051448">
    <property type="entry name" value="CdaR-like_regulators"/>
</dbReference>
<dbReference type="InterPro" id="IPR025736">
    <property type="entry name" value="PucR_C-HTH_dom"/>
</dbReference>
<accession>A0A9J6NZK8</accession>
<dbReference type="PANTHER" id="PTHR33744">
    <property type="entry name" value="CARBOHYDRATE DIACID REGULATOR"/>
    <property type="match status" value="1"/>
</dbReference>
<reference evidence="2" key="1">
    <citation type="journal article" date="2021" name="mSystems">
        <title>Bacteria and Archaea Synergistically Convert Glycine Betaine to Biogenic Methane in the Formosa Cold Seep of the South China Sea.</title>
        <authorList>
            <person name="Li L."/>
            <person name="Zhang W."/>
            <person name="Zhang S."/>
            <person name="Song L."/>
            <person name="Sun Q."/>
            <person name="Zhang H."/>
            <person name="Xiang H."/>
            <person name="Dong X."/>
        </authorList>
    </citation>
    <scope>NUCLEOTIDE SEQUENCE</scope>
    <source>
        <strain evidence="2">ZWT</strain>
    </source>
</reference>
<dbReference type="Proteomes" id="UP001056429">
    <property type="component" value="Unassembled WGS sequence"/>
</dbReference>
<reference evidence="2" key="2">
    <citation type="submission" date="2021-04" db="EMBL/GenBank/DDBJ databases">
        <authorList>
            <person name="Dong X."/>
        </authorList>
    </citation>
    <scope>NUCLEOTIDE SEQUENCE</scope>
    <source>
        <strain evidence="2">ZWT</strain>
    </source>
</reference>